<dbReference type="EMBL" id="JAADJZ010000013">
    <property type="protein sequence ID" value="KAF2870838.1"/>
    <property type="molecule type" value="Genomic_DNA"/>
</dbReference>
<dbReference type="Proteomes" id="UP000481861">
    <property type="component" value="Unassembled WGS sequence"/>
</dbReference>
<organism evidence="2 3">
    <name type="scientific">Massariosphaeria phaeospora</name>
    <dbReference type="NCBI Taxonomy" id="100035"/>
    <lineage>
        <taxon>Eukaryota</taxon>
        <taxon>Fungi</taxon>
        <taxon>Dikarya</taxon>
        <taxon>Ascomycota</taxon>
        <taxon>Pezizomycotina</taxon>
        <taxon>Dothideomycetes</taxon>
        <taxon>Pleosporomycetidae</taxon>
        <taxon>Pleosporales</taxon>
        <taxon>Pleosporales incertae sedis</taxon>
        <taxon>Massariosphaeria</taxon>
    </lineage>
</organism>
<dbReference type="AlphaFoldDB" id="A0A7C8M776"/>
<evidence type="ECO:0000256" key="1">
    <source>
        <dbReference type="SAM" id="SignalP"/>
    </source>
</evidence>
<feature type="chain" id="PRO_5028871697" evidence="1">
    <location>
        <begin position="20"/>
        <end position="485"/>
    </location>
</feature>
<comment type="caution">
    <text evidence="2">The sequence shown here is derived from an EMBL/GenBank/DDBJ whole genome shotgun (WGS) entry which is preliminary data.</text>
</comment>
<proteinExistence type="predicted"/>
<dbReference type="CDD" id="cd11577">
    <property type="entry name" value="GH71"/>
    <property type="match status" value="1"/>
</dbReference>
<gene>
    <name evidence="2" type="ORF">BDV95DRAFT_495410</name>
</gene>
<name>A0A7C8M776_9PLEO</name>
<evidence type="ECO:0000313" key="2">
    <source>
        <dbReference type="EMBL" id="KAF2870838.1"/>
    </source>
</evidence>
<dbReference type="InterPro" id="IPR005197">
    <property type="entry name" value="Glyco_hydro_71"/>
</dbReference>
<reference evidence="2 3" key="1">
    <citation type="submission" date="2020-01" db="EMBL/GenBank/DDBJ databases">
        <authorList>
            <consortium name="DOE Joint Genome Institute"/>
            <person name="Haridas S."/>
            <person name="Albert R."/>
            <person name="Binder M."/>
            <person name="Bloem J."/>
            <person name="Labutti K."/>
            <person name="Salamov A."/>
            <person name="Andreopoulos B."/>
            <person name="Baker S.E."/>
            <person name="Barry K."/>
            <person name="Bills G."/>
            <person name="Bluhm B.H."/>
            <person name="Cannon C."/>
            <person name="Castanera R."/>
            <person name="Culley D.E."/>
            <person name="Daum C."/>
            <person name="Ezra D."/>
            <person name="Gonzalez J.B."/>
            <person name="Henrissat B."/>
            <person name="Kuo A."/>
            <person name="Liang C."/>
            <person name="Lipzen A."/>
            <person name="Lutzoni F."/>
            <person name="Magnuson J."/>
            <person name="Mondo S."/>
            <person name="Nolan M."/>
            <person name="Ohm R."/>
            <person name="Pangilinan J."/>
            <person name="Park H.-J.H."/>
            <person name="Ramirez L."/>
            <person name="Alfaro M."/>
            <person name="Sun H."/>
            <person name="Tritt A."/>
            <person name="Yoshinaga Y."/>
            <person name="Zwiers L.-H.L."/>
            <person name="Turgeon B.G."/>
            <person name="Goodwin S.B."/>
            <person name="Spatafora J.W."/>
            <person name="Crous P.W."/>
            <person name="Grigoriev I.V."/>
        </authorList>
    </citation>
    <scope>NUCLEOTIDE SEQUENCE [LARGE SCALE GENOMIC DNA]</scope>
    <source>
        <strain evidence="2 3">CBS 611.86</strain>
    </source>
</reference>
<feature type="signal peptide" evidence="1">
    <location>
        <begin position="1"/>
        <end position="19"/>
    </location>
</feature>
<accession>A0A7C8M776</accession>
<dbReference type="GO" id="GO:0051118">
    <property type="term" value="F:glucan endo-1,3-alpha-glucosidase activity"/>
    <property type="evidence" value="ECO:0007669"/>
    <property type="project" value="InterPro"/>
</dbReference>
<sequence>MRSFTSLLALGLLATVATAAPTTRALARRQNETDTDRLVFAHFMMGIVANRASAADYDNDMRLAKAAGIDAFALNIGTDAYNEKQLDYAYVSAEANGMKVFMSFDFHYFEVGNAGAVATLVKKFSGYTGQLKVDNKVFVSSFVGDGLNPQQLRDQAGVDIYLAPNFAPAKTASAAPVDGALNWMAWDSDGANKAPKPGKNVTVGDGDATYTQWLGATKGYIAPISPWFSTHYGPEVAYSKNWVFPSDLLWYTRWTQILALRPRFVEILTWNDYGESHYVGPLASPHTDDGNSKWVHGMPHTGWLDMAAPFIAAYKAGKKTPEVAEAAEKLVYWYRPTPKTADCDATDTTMLPAADPANENYFMGRPDGHAALEDAVFVVALLHSAGTVTVSSGANTETFEAPAGASAWKVAMGVGKQTFKLERGGKEVLSETSKRDVSETCPCGIYNFNAYVGTVPKGEGGEDELAAEGMAAIRKGLAEGVKCPV</sequence>
<keyword evidence="3" id="KW-1185">Reference proteome</keyword>
<dbReference type="Pfam" id="PF03659">
    <property type="entry name" value="Glyco_hydro_71"/>
    <property type="match status" value="1"/>
</dbReference>
<keyword evidence="1" id="KW-0732">Signal</keyword>
<protein>
    <submittedName>
        <fullName evidence="2">Glycoside hydrolase</fullName>
    </submittedName>
</protein>
<dbReference type="Gene3D" id="3.20.20.80">
    <property type="entry name" value="Glycosidases"/>
    <property type="match status" value="1"/>
</dbReference>
<evidence type="ECO:0000313" key="3">
    <source>
        <dbReference type="Proteomes" id="UP000481861"/>
    </source>
</evidence>
<dbReference type="OrthoDB" id="3257981at2759"/>
<keyword evidence="2" id="KW-0378">Hydrolase</keyword>